<dbReference type="AlphaFoldDB" id="A0A850HJC8"/>
<dbReference type="EMBL" id="JAAIUO010000001">
    <property type="protein sequence ID" value="NSK13823.1"/>
    <property type="molecule type" value="Genomic_DNA"/>
</dbReference>
<dbReference type="RefSeq" id="WP_173814289.1">
    <property type="nucleotide sequence ID" value="NZ_JAAITX010000009.1"/>
</dbReference>
<accession>A0A850HJC8</accession>
<dbReference type="EMBL" id="JAAITX010000009">
    <property type="protein sequence ID" value="NVH59215.1"/>
    <property type="molecule type" value="Genomic_DNA"/>
</dbReference>
<name>A0A850HJC8_9FIRM</name>
<organism evidence="2 3">
    <name type="scientific">Dorea phocaeensis</name>
    <dbReference type="NCBI Taxonomy" id="2040291"/>
    <lineage>
        <taxon>Bacteria</taxon>
        <taxon>Bacillati</taxon>
        <taxon>Bacillota</taxon>
        <taxon>Clostridia</taxon>
        <taxon>Lachnospirales</taxon>
        <taxon>Lachnospiraceae</taxon>
        <taxon>Dorea</taxon>
    </lineage>
</organism>
<evidence type="ECO:0000313" key="4">
    <source>
        <dbReference type="Proteomes" id="UP000701680"/>
    </source>
</evidence>
<sequence length="236" mass="27136">MMNRFKQLREEYNEQLKDKNPKAKLYSVEDMCEEMKNAGFNVSKAKIKKIESEQPDVSIDAKTLLAYKWKFDVSVDWLIDNTVQTRKVDGNIASASKVIGLSDVAIEEISELKPDYKMILDKMISNYCFLLVLPEIRNLLGYNSLKPHIKLLFDEKSYKNGAEIDQFLFDAINDNTVSTFFSETVVKRIKDIIDNTMLDKDLQAYFGEKDKESKIKSVITSAADLPRYNSETGKLE</sequence>
<gene>
    <name evidence="2" type="ORF">G5A66_11350</name>
    <name evidence="1" type="ORF">G5A75_02820</name>
</gene>
<proteinExistence type="predicted"/>
<protein>
    <submittedName>
        <fullName evidence="2">Uncharacterized protein</fullName>
    </submittedName>
</protein>
<evidence type="ECO:0000313" key="3">
    <source>
        <dbReference type="Proteomes" id="UP000528555"/>
    </source>
</evidence>
<evidence type="ECO:0000313" key="1">
    <source>
        <dbReference type="EMBL" id="NSK13823.1"/>
    </source>
</evidence>
<comment type="caution">
    <text evidence="2">The sequence shown here is derived from an EMBL/GenBank/DDBJ whole genome shotgun (WGS) entry which is preliminary data.</text>
</comment>
<dbReference type="Proteomes" id="UP000701680">
    <property type="component" value="Unassembled WGS sequence"/>
</dbReference>
<reference evidence="3 4" key="1">
    <citation type="journal article" date="2020" name="Cell Host Microbe">
        <title>Functional and Genomic Variation between Human-Derived Isolates of Lachnospiraceae Reveals Inter- and Intra-Species Diversity.</title>
        <authorList>
            <person name="Sorbara M.T."/>
            <person name="Littmann E.R."/>
            <person name="Fontana E."/>
            <person name="Moody T.U."/>
            <person name="Kohout C.E."/>
            <person name="Gjonbalaj M."/>
            <person name="Eaton V."/>
            <person name="Seok R."/>
            <person name="Leiner I.M."/>
            <person name="Pamer E.G."/>
        </authorList>
    </citation>
    <scope>NUCLEOTIDE SEQUENCE [LARGE SCALE GENOMIC DNA]</scope>
    <source>
        <strain evidence="2 3">MSK.17.11</strain>
        <strain evidence="1 4">MSK.17.38</strain>
    </source>
</reference>
<dbReference type="Proteomes" id="UP000528555">
    <property type="component" value="Unassembled WGS sequence"/>
</dbReference>
<evidence type="ECO:0000313" key="2">
    <source>
        <dbReference type="EMBL" id="NVH59215.1"/>
    </source>
</evidence>
<keyword evidence="3" id="KW-1185">Reference proteome</keyword>
<reference evidence="2" key="2">
    <citation type="submission" date="2020-02" db="EMBL/GenBank/DDBJ databases">
        <authorList>
            <person name="Littmann E."/>
            <person name="Sorbara M."/>
        </authorList>
    </citation>
    <scope>NUCLEOTIDE SEQUENCE</scope>
    <source>
        <strain evidence="2">MSK.17.11</strain>
        <strain evidence="1">MSK.17.38</strain>
    </source>
</reference>